<proteinExistence type="predicted"/>
<comment type="caution">
    <text evidence="1">The sequence shown here is derived from an EMBL/GenBank/DDBJ whole genome shotgun (WGS) entry which is preliminary data.</text>
</comment>
<dbReference type="Gene3D" id="1.10.1070.20">
    <property type="match status" value="1"/>
</dbReference>
<organism evidence="1 2">
    <name type="scientific">Candidatus Scybalocola faecigallinarum</name>
    <dbReference type="NCBI Taxonomy" id="2840941"/>
    <lineage>
        <taxon>Bacteria</taxon>
        <taxon>Bacillati</taxon>
        <taxon>Bacillota</taxon>
        <taxon>Clostridia</taxon>
        <taxon>Lachnospirales</taxon>
        <taxon>Lachnospiraceae</taxon>
        <taxon>Lachnospiraceae incertae sedis</taxon>
        <taxon>Candidatus Scybalocola (ex Gilroy et al. 2021)</taxon>
    </lineage>
</organism>
<evidence type="ECO:0000313" key="1">
    <source>
        <dbReference type="EMBL" id="HIS48157.1"/>
    </source>
</evidence>
<evidence type="ECO:0000313" key="2">
    <source>
        <dbReference type="Proteomes" id="UP000823927"/>
    </source>
</evidence>
<gene>
    <name evidence="1" type="ORF">IAB46_11520</name>
</gene>
<reference evidence="1" key="2">
    <citation type="journal article" date="2021" name="PeerJ">
        <title>Extensive microbial diversity within the chicken gut microbiome revealed by metagenomics and culture.</title>
        <authorList>
            <person name="Gilroy R."/>
            <person name="Ravi A."/>
            <person name="Getino M."/>
            <person name="Pursley I."/>
            <person name="Horton D.L."/>
            <person name="Alikhan N.F."/>
            <person name="Baker D."/>
            <person name="Gharbi K."/>
            <person name="Hall N."/>
            <person name="Watson M."/>
            <person name="Adriaenssens E.M."/>
            <person name="Foster-Nyarko E."/>
            <person name="Jarju S."/>
            <person name="Secka A."/>
            <person name="Antonio M."/>
            <person name="Oren A."/>
            <person name="Chaudhuri R.R."/>
            <person name="La Ragione R."/>
            <person name="Hildebrand F."/>
            <person name="Pallen M.J."/>
        </authorList>
    </citation>
    <scope>NUCLEOTIDE SEQUENCE</scope>
    <source>
        <strain evidence="1">CHK178-757</strain>
    </source>
</reference>
<name>A0A9D1F750_9FIRM</name>
<reference evidence="1" key="1">
    <citation type="submission" date="2020-10" db="EMBL/GenBank/DDBJ databases">
        <authorList>
            <person name="Gilroy R."/>
        </authorList>
    </citation>
    <scope>NUCLEOTIDE SEQUENCE</scope>
    <source>
        <strain evidence="1">CHK178-757</strain>
    </source>
</reference>
<dbReference type="Proteomes" id="UP000823927">
    <property type="component" value="Unassembled WGS sequence"/>
</dbReference>
<dbReference type="AlphaFoldDB" id="A0A9D1F750"/>
<sequence length="397" mass="45485">MAEQRFEQNQFFLMNKDIPILKFISEKDALGDFEFDVIESYSDVLPIGFTDIGTWLQNRQAPKHREHIAALLKSCGCDDLDGYIRFTYALTLNDSFWIRPANKPLKWADVSLFCNEFDETIARIAFEGGLYGEQFSTTSPEFGTDGTFAKCWIREDDKIYLIKQGSYGARNAGLEPYSEMYTSQLALHICTDAIPYEVVRYRGKVASKCLLFTNEQEGFAPISRVLPGRPTAGKLLEYFSGIGSDDAFRRMLVLDALVLNTDRHMGNFGILFDTDTMVPIRMAPVFDNNQALLPYAENENFMDLQRYLASRPTRIGNDFNEIAHALLTPAIRADLRNLSDFKFDRSTRYSLPEERLKVLEKVVNMQIDNVLKDVRLYVTEDAKQAINNKNVNRKQRL</sequence>
<protein>
    <submittedName>
        <fullName evidence="1">HipA protein</fullName>
    </submittedName>
</protein>
<accession>A0A9D1F750</accession>
<dbReference type="EMBL" id="DVIT01000044">
    <property type="protein sequence ID" value="HIS48157.1"/>
    <property type="molecule type" value="Genomic_DNA"/>
</dbReference>